<gene>
    <name evidence="2" type="ORF">EXIGLDRAFT_125439</name>
</gene>
<dbReference type="InParanoid" id="A0A165GAE7"/>
<sequence length="102" mass="11077">MLCSGGGSARVFPDLLTQAKRRKGNESKNRRDGAQVETREAKRNGALVRRQNPKEKDERDTRTMNGGGHKGRGEISIDGRILIHTRPMVAAGSHEGPCAGDV</sequence>
<reference evidence="2 3" key="1">
    <citation type="journal article" date="2016" name="Mol. Biol. Evol.">
        <title>Comparative Genomics of Early-Diverging Mushroom-Forming Fungi Provides Insights into the Origins of Lignocellulose Decay Capabilities.</title>
        <authorList>
            <person name="Nagy L.G."/>
            <person name="Riley R."/>
            <person name="Tritt A."/>
            <person name="Adam C."/>
            <person name="Daum C."/>
            <person name="Floudas D."/>
            <person name="Sun H."/>
            <person name="Yadav J.S."/>
            <person name="Pangilinan J."/>
            <person name="Larsson K.H."/>
            <person name="Matsuura K."/>
            <person name="Barry K."/>
            <person name="Labutti K."/>
            <person name="Kuo R."/>
            <person name="Ohm R.A."/>
            <person name="Bhattacharya S.S."/>
            <person name="Shirouzu T."/>
            <person name="Yoshinaga Y."/>
            <person name="Martin F.M."/>
            <person name="Grigoriev I.V."/>
            <person name="Hibbett D.S."/>
        </authorList>
    </citation>
    <scope>NUCLEOTIDE SEQUENCE [LARGE SCALE GENOMIC DNA]</scope>
    <source>
        <strain evidence="2 3">HHB12029</strain>
    </source>
</reference>
<proteinExistence type="predicted"/>
<feature type="compositionally biased region" description="Basic and acidic residues" evidence="1">
    <location>
        <begin position="24"/>
        <end position="43"/>
    </location>
</feature>
<dbReference type="Proteomes" id="UP000077266">
    <property type="component" value="Unassembled WGS sequence"/>
</dbReference>
<dbReference type="EMBL" id="KV426053">
    <property type="protein sequence ID" value="KZV90224.1"/>
    <property type="molecule type" value="Genomic_DNA"/>
</dbReference>
<evidence type="ECO:0000313" key="2">
    <source>
        <dbReference type="EMBL" id="KZV90224.1"/>
    </source>
</evidence>
<evidence type="ECO:0000313" key="3">
    <source>
        <dbReference type="Proteomes" id="UP000077266"/>
    </source>
</evidence>
<feature type="region of interest" description="Disordered" evidence="1">
    <location>
        <begin position="1"/>
        <end position="80"/>
    </location>
</feature>
<keyword evidence="3" id="KW-1185">Reference proteome</keyword>
<dbReference type="AlphaFoldDB" id="A0A165GAE7"/>
<name>A0A165GAE7_EXIGL</name>
<evidence type="ECO:0000256" key="1">
    <source>
        <dbReference type="SAM" id="MobiDB-lite"/>
    </source>
</evidence>
<feature type="compositionally biased region" description="Basic and acidic residues" evidence="1">
    <location>
        <begin position="52"/>
        <end position="62"/>
    </location>
</feature>
<organism evidence="2 3">
    <name type="scientific">Exidia glandulosa HHB12029</name>
    <dbReference type="NCBI Taxonomy" id="1314781"/>
    <lineage>
        <taxon>Eukaryota</taxon>
        <taxon>Fungi</taxon>
        <taxon>Dikarya</taxon>
        <taxon>Basidiomycota</taxon>
        <taxon>Agaricomycotina</taxon>
        <taxon>Agaricomycetes</taxon>
        <taxon>Auriculariales</taxon>
        <taxon>Exidiaceae</taxon>
        <taxon>Exidia</taxon>
    </lineage>
</organism>
<accession>A0A165GAE7</accession>
<protein>
    <submittedName>
        <fullName evidence="2">Uncharacterized protein</fullName>
    </submittedName>
</protein>